<dbReference type="Pfam" id="PF14240">
    <property type="entry name" value="YHYH"/>
    <property type="match status" value="1"/>
</dbReference>
<sequence length="197" mass="20154">MLDTGHLPALDVCGGHIDPGGWYHWHATASDIETVYETEGVLADCAQEQDKSALFGYAFDGFPMFGSVEADGSAPEALDECGGHLGMTAQGESYHYHASESFPNLPACLVGTMAEDNFSTTADQGIGAADMRGGGGPAGGMPPGFEEAATTLGISAEALMQAMTDAGGREADLAEVAQALGIEEEALRAALPTPGGQ</sequence>
<organism evidence="2 3">
    <name type="scientific">Limimaricola cinnabarinus LL-001</name>
    <dbReference type="NCBI Taxonomy" id="1337093"/>
    <lineage>
        <taxon>Bacteria</taxon>
        <taxon>Pseudomonadati</taxon>
        <taxon>Pseudomonadota</taxon>
        <taxon>Alphaproteobacteria</taxon>
        <taxon>Rhodobacterales</taxon>
        <taxon>Paracoccaceae</taxon>
        <taxon>Limimaricola</taxon>
    </lineage>
</organism>
<keyword evidence="3" id="KW-1185">Reference proteome</keyword>
<feature type="domain" description="YHYH" evidence="1">
    <location>
        <begin position="9"/>
        <end position="68"/>
    </location>
</feature>
<gene>
    <name evidence="2" type="ORF">MBELCI_2338</name>
</gene>
<dbReference type="RefSeq" id="WP_021694387.1">
    <property type="nucleotide sequence ID" value="NZ_BATB01000033.1"/>
</dbReference>
<dbReference type="AlphaFoldDB" id="U2YM94"/>
<evidence type="ECO:0000313" key="3">
    <source>
        <dbReference type="Proteomes" id="UP000016566"/>
    </source>
</evidence>
<dbReference type="InterPro" id="IPR025924">
    <property type="entry name" value="YHYH_dom"/>
</dbReference>
<dbReference type="OrthoDB" id="9796530at2"/>
<dbReference type="Proteomes" id="UP000016566">
    <property type="component" value="Unassembled WGS sequence"/>
</dbReference>
<name>U2YM94_9RHOB</name>
<dbReference type="eggNOG" id="ENOG502ZB94">
    <property type="taxonomic scope" value="Bacteria"/>
</dbReference>
<accession>U2YM94</accession>
<protein>
    <recommendedName>
        <fullName evidence="1">YHYH domain-containing protein</fullName>
    </recommendedName>
</protein>
<comment type="caution">
    <text evidence="2">The sequence shown here is derived from an EMBL/GenBank/DDBJ whole genome shotgun (WGS) entry which is preliminary data.</text>
</comment>
<dbReference type="EMBL" id="BATB01000033">
    <property type="protein sequence ID" value="GAD56286.1"/>
    <property type="molecule type" value="Genomic_DNA"/>
</dbReference>
<dbReference type="STRING" id="1337093.MBELCI_2338"/>
<reference evidence="2" key="1">
    <citation type="journal article" date="2013" name="Genome Announc.">
        <title>Draft Genome Sequence of Loktanella cinnabarina LL-001T, Isolated from Deep-Sea Floor Sediment.</title>
        <authorList>
            <person name="Nishi S."/>
            <person name="Tsubouchi T."/>
            <person name="Takaki Y."/>
            <person name="Koyanagi R."/>
            <person name="Satoh N."/>
            <person name="Maruyama T."/>
            <person name="Hatada Y."/>
        </authorList>
    </citation>
    <scope>NUCLEOTIDE SEQUENCE [LARGE SCALE GENOMIC DNA]</scope>
    <source>
        <strain evidence="2">LL-001</strain>
    </source>
</reference>
<evidence type="ECO:0000313" key="2">
    <source>
        <dbReference type="EMBL" id="GAD56286.1"/>
    </source>
</evidence>
<proteinExistence type="predicted"/>
<evidence type="ECO:0000259" key="1">
    <source>
        <dbReference type="Pfam" id="PF14240"/>
    </source>
</evidence>